<dbReference type="InterPro" id="IPR006201">
    <property type="entry name" value="Neur_channel"/>
</dbReference>
<feature type="transmembrane region" description="Helical" evidence="12">
    <location>
        <begin position="264"/>
        <end position="282"/>
    </location>
</feature>
<dbReference type="WBParaSite" id="GPLIN_000120600">
    <property type="protein sequence ID" value="GPLIN_000120600"/>
    <property type="gene ID" value="GPLIN_000120600"/>
</dbReference>
<feature type="transmembrane region" description="Helical" evidence="12">
    <location>
        <begin position="469"/>
        <end position="488"/>
    </location>
</feature>
<reference evidence="16" key="2">
    <citation type="submission" date="2016-06" db="UniProtKB">
        <authorList>
            <consortium name="WormBaseParasite"/>
        </authorList>
    </citation>
    <scope>IDENTIFICATION</scope>
</reference>
<evidence type="ECO:0000256" key="10">
    <source>
        <dbReference type="ARBA" id="ARBA00023303"/>
    </source>
</evidence>
<dbReference type="Gene3D" id="2.70.170.10">
    <property type="entry name" value="Neurotransmitter-gated ion-channel ligand-binding domain"/>
    <property type="match status" value="1"/>
</dbReference>
<proteinExistence type="predicted"/>
<evidence type="ECO:0000256" key="1">
    <source>
        <dbReference type="ARBA" id="ARBA00004141"/>
    </source>
</evidence>
<feature type="region of interest" description="Disordered" evidence="11">
    <location>
        <begin position="409"/>
        <end position="434"/>
    </location>
</feature>
<evidence type="ECO:0000256" key="12">
    <source>
        <dbReference type="SAM" id="Phobius"/>
    </source>
</evidence>
<dbReference type="Proteomes" id="UP000050741">
    <property type="component" value="Unassembled WGS sequence"/>
</dbReference>
<evidence type="ECO:0000256" key="11">
    <source>
        <dbReference type="SAM" id="MobiDB-lite"/>
    </source>
</evidence>
<dbReference type="GO" id="GO:0005886">
    <property type="term" value="C:plasma membrane"/>
    <property type="evidence" value="ECO:0007669"/>
    <property type="project" value="UniProtKB-SubCell"/>
</dbReference>
<evidence type="ECO:0000256" key="6">
    <source>
        <dbReference type="ARBA" id="ARBA00022729"/>
    </source>
</evidence>
<evidence type="ECO:0000256" key="7">
    <source>
        <dbReference type="ARBA" id="ARBA00022989"/>
    </source>
</evidence>
<protein>
    <submittedName>
        <fullName evidence="16">Neur_chan_LBD domain-containing protein</fullName>
    </submittedName>
</protein>
<sequence length="547" mass="63188">MSNTVEVDPFERKEHDCTPEFIADQAASILSQIFRPESYDKHLIPDPNGVTVAIELAVQTFYDVSETSASFTADVLMSQIWHDRRLRYAHMSGCLQNLTLSSAIVDRLWQPFVCFVNSKKSELHISPSANTFVLIYPNGTVWMNFRLRVEGPCFVDLTQYPFNEEECELVLESYAYNAANVRLKWRDWNPVFEYPSRTKMPDFVLNEIRWAKHSFVYAAGKWDQLTVNFFLNRQYGVYIFQMYFPVQTAVAMSWIPFFLDHRSLPARITLAVSSLMSITFQYGNILKSLPRVSYVMSVDVWIFAGIAFIAGSLIELAIVGHLHRCLRNQRLSTRRRNRCYMLEEREQGMATSISIPPTPFESAYTFTSPTPLPMTDLRLNSATYGTFFMEQIRENGTGGDIHRAKSVIERNEPSKFKRRQKTDRPPTGTGTERIGKLMRSGTNQIRMHFKQTVYGNWSDPIYWDERARIYFPIAYMVFNVAYWSYYICLIPVRYYNPGASLPLALHAFLLGAILHDQWKCLMGPTHWPFAEFARVPPTQPCLASSTD</sequence>
<keyword evidence="5 12" id="KW-0812">Transmembrane</keyword>
<dbReference type="InterPro" id="IPR006029">
    <property type="entry name" value="Neurotrans-gated_channel_TM"/>
</dbReference>
<feature type="domain" description="Neurotransmitter-gated ion-channel ligand-binding" evidence="13">
    <location>
        <begin position="29"/>
        <end position="234"/>
    </location>
</feature>
<evidence type="ECO:0000256" key="2">
    <source>
        <dbReference type="ARBA" id="ARBA00004236"/>
    </source>
</evidence>
<feature type="transmembrane region" description="Helical" evidence="12">
    <location>
        <begin position="302"/>
        <end position="326"/>
    </location>
</feature>
<name>A0A183BKS5_GLOPA</name>
<evidence type="ECO:0000256" key="4">
    <source>
        <dbReference type="ARBA" id="ARBA00022475"/>
    </source>
</evidence>
<evidence type="ECO:0000259" key="13">
    <source>
        <dbReference type="Pfam" id="PF02931"/>
    </source>
</evidence>
<dbReference type="Pfam" id="PF02931">
    <property type="entry name" value="Neur_chan_LBD"/>
    <property type="match status" value="1"/>
</dbReference>
<feature type="transmembrane region" description="Helical" evidence="12">
    <location>
        <begin position="235"/>
        <end position="257"/>
    </location>
</feature>
<dbReference type="AlphaFoldDB" id="A0A183BKS5"/>
<keyword evidence="3" id="KW-0813">Transport</keyword>
<keyword evidence="10" id="KW-0407">Ion channel</keyword>
<dbReference type="CDD" id="cd19049">
    <property type="entry name" value="LGIC_TM_anion"/>
    <property type="match status" value="1"/>
</dbReference>
<evidence type="ECO:0000256" key="3">
    <source>
        <dbReference type="ARBA" id="ARBA00022448"/>
    </source>
</evidence>
<dbReference type="Gene3D" id="1.20.58.390">
    <property type="entry name" value="Neurotransmitter-gated ion-channel transmembrane domain"/>
    <property type="match status" value="1"/>
</dbReference>
<keyword evidence="8" id="KW-0406">Ion transport</keyword>
<organism evidence="15 16">
    <name type="scientific">Globodera pallida</name>
    <name type="common">Potato cyst nematode worm</name>
    <name type="synonym">Heterodera pallida</name>
    <dbReference type="NCBI Taxonomy" id="36090"/>
    <lineage>
        <taxon>Eukaryota</taxon>
        <taxon>Metazoa</taxon>
        <taxon>Ecdysozoa</taxon>
        <taxon>Nematoda</taxon>
        <taxon>Chromadorea</taxon>
        <taxon>Rhabditida</taxon>
        <taxon>Tylenchina</taxon>
        <taxon>Tylenchomorpha</taxon>
        <taxon>Tylenchoidea</taxon>
        <taxon>Heteroderidae</taxon>
        <taxon>Heteroderinae</taxon>
        <taxon>Globodera</taxon>
    </lineage>
</organism>
<keyword evidence="9 12" id="KW-0472">Membrane</keyword>
<dbReference type="PRINTS" id="PR00253">
    <property type="entry name" value="GABAARECEPTR"/>
</dbReference>
<dbReference type="InterPro" id="IPR006202">
    <property type="entry name" value="Neur_chan_lig-bd"/>
</dbReference>
<dbReference type="CDD" id="cd18990">
    <property type="entry name" value="LGIC_ECD_GABAAR"/>
    <property type="match status" value="1"/>
</dbReference>
<dbReference type="Pfam" id="PF02932">
    <property type="entry name" value="Neur_chan_memb"/>
    <property type="match status" value="1"/>
</dbReference>
<keyword evidence="6" id="KW-0732">Signal</keyword>
<accession>A0A183BKS5</accession>
<reference evidence="15" key="1">
    <citation type="submission" date="2014-05" db="EMBL/GenBank/DDBJ databases">
        <title>The genome and life-stage specific transcriptomes of Globodera pallida elucidate key aspects of plant parasitism by a cyst nematode.</title>
        <authorList>
            <person name="Cotton J.A."/>
            <person name="Lilley C.J."/>
            <person name="Jones L.M."/>
            <person name="Kikuchi T."/>
            <person name="Reid A.J."/>
            <person name="Thorpe P."/>
            <person name="Tsai I.J."/>
            <person name="Beasley H."/>
            <person name="Blok V."/>
            <person name="Cock P.J.A."/>
            <person name="Van den Akker S.E."/>
            <person name="Holroyd N."/>
            <person name="Hunt M."/>
            <person name="Mantelin S."/>
            <person name="Naghra H."/>
            <person name="Pain A."/>
            <person name="Palomares-Rius J.E."/>
            <person name="Zarowiecki M."/>
            <person name="Berriman M."/>
            <person name="Jones J.T."/>
            <person name="Urwin P.E."/>
        </authorList>
    </citation>
    <scope>NUCLEOTIDE SEQUENCE [LARGE SCALE GENOMIC DNA]</scope>
    <source>
        <strain evidence="15">Lindley</strain>
    </source>
</reference>
<keyword evidence="7 12" id="KW-1133">Transmembrane helix</keyword>
<dbReference type="PANTHER" id="PTHR18945">
    <property type="entry name" value="NEUROTRANSMITTER GATED ION CHANNEL"/>
    <property type="match status" value="1"/>
</dbReference>
<dbReference type="SUPFAM" id="SSF63712">
    <property type="entry name" value="Nicotinic receptor ligand binding domain-like"/>
    <property type="match status" value="1"/>
</dbReference>
<dbReference type="InterPro" id="IPR036734">
    <property type="entry name" value="Neur_chan_lig-bd_sf"/>
</dbReference>
<evidence type="ECO:0000259" key="14">
    <source>
        <dbReference type="Pfam" id="PF02932"/>
    </source>
</evidence>
<dbReference type="SUPFAM" id="SSF90112">
    <property type="entry name" value="Neurotransmitter-gated ion-channel transmembrane pore"/>
    <property type="match status" value="1"/>
</dbReference>
<keyword evidence="4" id="KW-1003">Cell membrane</keyword>
<evidence type="ECO:0000256" key="9">
    <source>
        <dbReference type="ARBA" id="ARBA00023136"/>
    </source>
</evidence>
<dbReference type="InterPro" id="IPR036719">
    <property type="entry name" value="Neuro-gated_channel_TM_sf"/>
</dbReference>
<evidence type="ECO:0000313" key="15">
    <source>
        <dbReference type="Proteomes" id="UP000050741"/>
    </source>
</evidence>
<dbReference type="GO" id="GO:0005230">
    <property type="term" value="F:extracellular ligand-gated monoatomic ion channel activity"/>
    <property type="evidence" value="ECO:0007669"/>
    <property type="project" value="InterPro"/>
</dbReference>
<comment type="subcellular location">
    <subcellularLocation>
        <location evidence="2">Cell membrane</location>
    </subcellularLocation>
    <subcellularLocation>
        <location evidence="1">Membrane</location>
        <topology evidence="1">Multi-pass membrane protein</topology>
    </subcellularLocation>
</comment>
<evidence type="ECO:0000256" key="8">
    <source>
        <dbReference type="ARBA" id="ARBA00023065"/>
    </source>
</evidence>
<dbReference type="PRINTS" id="PR00252">
    <property type="entry name" value="NRIONCHANNEL"/>
</dbReference>
<dbReference type="InterPro" id="IPR038050">
    <property type="entry name" value="Neuro_actylchol_rec"/>
</dbReference>
<dbReference type="InterPro" id="IPR006028">
    <property type="entry name" value="GABAA/Glycine_rcpt"/>
</dbReference>
<evidence type="ECO:0000256" key="5">
    <source>
        <dbReference type="ARBA" id="ARBA00022692"/>
    </source>
</evidence>
<feature type="domain" description="Neurotransmitter-gated ion-channel transmembrane" evidence="14">
    <location>
        <begin position="242"/>
        <end position="483"/>
    </location>
</feature>
<keyword evidence="15" id="KW-1185">Reference proteome</keyword>
<dbReference type="GO" id="GO:0004888">
    <property type="term" value="F:transmembrane signaling receptor activity"/>
    <property type="evidence" value="ECO:0007669"/>
    <property type="project" value="InterPro"/>
</dbReference>
<evidence type="ECO:0000313" key="16">
    <source>
        <dbReference type="WBParaSite" id="GPLIN_000120600"/>
    </source>
</evidence>